<dbReference type="Pfam" id="PF02623">
    <property type="entry name" value="FliW"/>
    <property type="match status" value="1"/>
</dbReference>
<comment type="function">
    <text evidence="4">Acts as an anti-CsrA protein, binds CsrA and prevents it from repressing translation of its target genes, one of which is flagellin. Binds to flagellin and participates in the assembly of the flagellum.</text>
</comment>
<keyword evidence="4" id="KW-0143">Chaperone</keyword>
<evidence type="ECO:0000256" key="1">
    <source>
        <dbReference type="ARBA" id="ARBA00022490"/>
    </source>
</evidence>
<organism evidence="5 6">
    <name type="scientific">Desulfocapsa sulfexigens (strain DSM 10523 / SB164P1)</name>
    <dbReference type="NCBI Taxonomy" id="1167006"/>
    <lineage>
        <taxon>Bacteria</taxon>
        <taxon>Pseudomonadati</taxon>
        <taxon>Thermodesulfobacteriota</taxon>
        <taxon>Desulfobulbia</taxon>
        <taxon>Desulfobulbales</taxon>
        <taxon>Desulfocapsaceae</taxon>
        <taxon>Desulfocapsa</taxon>
    </lineage>
</organism>
<accession>M1P835</accession>
<dbReference type="SUPFAM" id="SSF141457">
    <property type="entry name" value="BH3618-like"/>
    <property type="match status" value="1"/>
</dbReference>
<dbReference type="OrthoDB" id="9801235at2"/>
<evidence type="ECO:0000256" key="4">
    <source>
        <dbReference type="HAMAP-Rule" id="MF_01185"/>
    </source>
</evidence>
<dbReference type="STRING" id="1167006.UWK_03109"/>
<comment type="subcellular location">
    <subcellularLocation>
        <location evidence="4">Cytoplasm</location>
    </subcellularLocation>
</comment>
<keyword evidence="1 4" id="KW-0963">Cytoplasm</keyword>
<dbReference type="KEGG" id="dsf:UWK_03109"/>
<dbReference type="GO" id="GO:0005737">
    <property type="term" value="C:cytoplasm"/>
    <property type="evidence" value="ECO:0007669"/>
    <property type="project" value="UniProtKB-SubCell"/>
</dbReference>
<dbReference type="PANTHER" id="PTHR39190:SF1">
    <property type="entry name" value="FLAGELLAR ASSEMBLY FACTOR FLIW"/>
    <property type="match status" value="1"/>
</dbReference>
<dbReference type="RefSeq" id="WP_015405322.1">
    <property type="nucleotide sequence ID" value="NC_020304.1"/>
</dbReference>
<name>M1P835_DESSD</name>
<keyword evidence="2 4" id="KW-1005">Bacterial flagellum biogenesis</keyword>
<sequence>MRTIHTRFGDVEYDPKNLLHFPAGMIGFPTLHDFIVMPNKKEGPLFWIQSIDDPGIAFILTDPTNFFLDYQIKPEESERNALHIDDTDECYTLSVVTVPPDQKITLNLAAPILFSAKTNRAIQVILEKTNYNSRTPLPE</sequence>
<evidence type="ECO:0000256" key="2">
    <source>
        <dbReference type="ARBA" id="ARBA00022795"/>
    </source>
</evidence>
<dbReference type="AlphaFoldDB" id="M1P835"/>
<protein>
    <recommendedName>
        <fullName evidence="4">Flagellar assembly factor FliW</fullName>
    </recommendedName>
</protein>
<dbReference type="PANTHER" id="PTHR39190">
    <property type="entry name" value="FLAGELLAR ASSEMBLY FACTOR FLIW"/>
    <property type="match status" value="1"/>
</dbReference>
<dbReference type="Gene3D" id="2.30.290.10">
    <property type="entry name" value="BH3618-like"/>
    <property type="match status" value="1"/>
</dbReference>
<keyword evidence="3 4" id="KW-0810">Translation regulation</keyword>
<gene>
    <name evidence="4" type="primary">fliW</name>
    <name evidence="5" type="ordered locus">UWK_03109</name>
</gene>
<keyword evidence="6" id="KW-1185">Reference proteome</keyword>
<dbReference type="GO" id="GO:0044780">
    <property type="term" value="P:bacterial-type flagellum assembly"/>
    <property type="evidence" value="ECO:0007669"/>
    <property type="project" value="UniProtKB-UniRule"/>
</dbReference>
<reference evidence="6" key="1">
    <citation type="journal article" date="2013" name="Stand. Genomic Sci.">
        <title>Complete genome sequence of Desulfocapsa sulfexigens, a marine deltaproteobacterium specialized in disproportionating inorganic sulfur compounds.</title>
        <authorList>
            <person name="Finster K.W."/>
            <person name="Kjeldsen K.U."/>
            <person name="Kube M."/>
            <person name="Reinhardt R."/>
            <person name="Mussmann M."/>
            <person name="Amann R."/>
            <person name="Schreiber L."/>
        </authorList>
    </citation>
    <scope>NUCLEOTIDE SEQUENCE [LARGE SCALE GENOMIC DNA]</scope>
    <source>
        <strain evidence="6">DSM 10523 / SB164P1</strain>
    </source>
</reference>
<dbReference type="HOGENOM" id="CLU_112356_0_2_7"/>
<evidence type="ECO:0000313" key="5">
    <source>
        <dbReference type="EMBL" id="AGF79638.1"/>
    </source>
</evidence>
<dbReference type="InterPro" id="IPR024046">
    <property type="entry name" value="Flagellar_assmbl_FliW_dom_sf"/>
</dbReference>
<proteinExistence type="inferred from homology"/>
<dbReference type="Proteomes" id="UP000011721">
    <property type="component" value="Chromosome"/>
</dbReference>
<evidence type="ECO:0000256" key="3">
    <source>
        <dbReference type="ARBA" id="ARBA00022845"/>
    </source>
</evidence>
<dbReference type="PATRIC" id="fig|1167006.5.peg.3354"/>
<evidence type="ECO:0000313" key="6">
    <source>
        <dbReference type="Proteomes" id="UP000011721"/>
    </source>
</evidence>
<comment type="subunit">
    <text evidence="4">Interacts with translational regulator CsrA and flagellin(s).</text>
</comment>
<dbReference type="NCBIfam" id="NF009799">
    <property type="entry name" value="PRK13285.2-2"/>
    <property type="match status" value="1"/>
</dbReference>
<comment type="similarity">
    <text evidence="4">Belongs to the FliW family.</text>
</comment>
<dbReference type="eggNOG" id="COG1699">
    <property type="taxonomic scope" value="Bacteria"/>
</dbReference>
<dbReference type="HAMAP" id="MF_01185">
    <property type="entry name" value="FliW"/>
    <property type="match status" value="1"/>
</dbReference>
<dbReference type="InterPro" id="IPR003775">
    <property type="entry name" value="Flagellar_assembly_factor_FliW"/>
</dbReference>
<dbReference type="GO" id="GO:0006417">
    <property type="term" value="P:regulation of translation"/>
    <property type="evidence" value="ECO:0007669"/>
    <property type="project" value="UniProtKB-KW"/>
</dbReference>
<dbReference type="EMBL" id="CP003985">
    <property type="protein sequence ID" value="AGF79638.1"/>
    <property type="molecule type" value="Genomic_DNA"/>
</dbReference>